<keyword evidence="1" id="KW-1133">Transmembrane helix</keyword>
<proteinExistence type="predicted"/>
<accession>A0A8H6WNF0</accession>
<keyword evidence="1" id="KW-0472">Membrane</keyword>
<evidence type="ECO:0000256" key="1">
    <source>
        <dbReference type="SAM" id="Phobius"/>
    </source>
</evidence>
<dbReference type="Pfam" id="PF11735">
    <property type="entry name" value="CAP59_mtransfer"/>
    <property type="match status" value="1"/>
</dbReference>
<name>A0A8H6WNF0_MYCCL</name>
<sequence length="516" mass="59904">MYARLVNLLRVRIFVADHTPHVGRREWICGSEFELCWTRKRRVEVDGHRGSRQAVTLAPDHHYTTQHAMTHTERPSPRLRTPLVALLHTHRIFLISVLFSLSTAIFVAVRIGFFSTLFVYYALVVLCVPAVTIYDAIDAFNARALKTWPKRRRVRFALCGLWCSFMLFGPAYPPSGPSSYMDIRNPTSLPPLPSGNHTYFLAANLYEYAPHLPAWTRQLRLLIDHLGPQNVFVSIYESNSHDRTKALLEQFRDELSSVSVRNRVLLDDDPRRRKGWQSDGQERIRYMADMRNRALEPLKEGAFDRVVFFNDVYFEWRSIVRLLATKDGDFDLACALDFDGIGLYDTWVIRDSCGHRTKEIWPYFSLDPMAIDSLRREEPIQVASCWNGVAAFDARWFLPSNGTHTIPAGPALAFRADPTCTKSEFFPAPYDMLRTKPRRPRISVDPQVNVAYNPANWLYYGKIKHLALTRPWRVLWEDWIAHRVFGWLSDRWWLKDEEVRCPFEREGFVKAGHCAP</sequence>
<protein>
    <submittedName>
        <fullName evidence="2">Capsular associated protein</fullName>
    </submittedName>
</protein>
<gene>
    <name evidence="2" type="ORF">HMN09_00206800</name>
</gene>
<evidence type="ECO:0000313" key="2">
    <source>
        <dbReference type="EMBL" id="KAF7321183.1"/>
    </source>
</evidence>
<feature type="transmembrane region" description="Helical" evidence="1">
    <location>
        <begin position="119"/>
        <end position="142"/>
    </location>
</feature>
<reference evidence="2" key="1">
    <citation type="submission" date="2020-05" db="EMBL/GenBank/DDBJ databases">
        <title>Mycena genomes resolve the evolution of fungal bioluminescence.</title>
        <authorList>
            <person name="Tsai I.J."/>
        </authorList>
    </citation>
    <scope>NUCLEOTIDE SEQUENCE</scope>
    <source>
        <strain evidence="2">110903Hualien_Pintung</strain>
    </source>
</reference>
<organism evidence="2 3">
    <name type="scientific">Mycena chlorophos</name>
    <name type="common">Agaric fungus</name>
    <name type="synonym">Agaricus chlorophos</name>
    <dbReference type="NCBI Taxonomy" id="658473"/>
    <lineage>
        <taxon>Eukaryota</taxon>
        <taxon>Fungi</taxon>
        <taxon>Dikarya</taxon>
        <taxon>Basidiomycota</taxon>
        <taxon>Agaricomycotina</taxon>
        <taxon>Agaricomycetes</taxon>
        <taxon>Agaricomycetidae</taxon>
        <taxon>Agaricales</taxon>
        <taxon>Marasmiineae</taxon>
        <taxon>Mycenaceae</taxon>
        <taxon>Mycena</taxon>
    </lineage>
</organism>
<dbReference type="PANTHER" id="PTHR34144">
    <property type="entry name" value="CHROMOSOME 8, WHOLE GENOME SHOTGUN SEQUENCE"/>
    <property type="match status" value="1"/>
</dbReference>
<feature type="transmembrane region" description="Helical" evidence="1">
    <location>
        <begin position="154"/>
        <end position="172"/>
    </location>
</feature>
<feature type="transmembrane region" description="Helical" evidence="1">
    <location>
        <begin position="92"/>
        <end position="113"/>
    </location>
</feature>
<evidence type="ECO:0000313" key="3">
    <source>
        <dbReference type="Proteomes" id="UP000613580"/>
    </source>
</evidence>
<dbReference type="PANTHER" id="PTHR34144:SF7">
    <property type="entry name" value="EXPORT PROTEIN (CAP59), PUTATIVE (AFU_ORTHOLOGUE AFUA_7G05020)-RELATED"/>
    <property type="match status" value="1"/>
</dbReference>
<dbReference type="InterPro" id="IPR021047">
    <property type="entry name" value="Mannosyltransferase_CMT1"/>
</dbReference>
<dbReference type="OrthoDB" id="262547at2759"/>
<keyword evidence="1" id="KW-0812">Transmembrane</keyword>
<keyword evidence="3" id="KW-1185">Reference proteome</keyword>
<dbReference type="Proteomes" id="UP000613580">
    <property type="component" value="Unassembled WGS sequence"/>
</dbReference>
<dbReference type="AlphaFoldDB" id="A0A8H6WNF0"/>
<comment type="caution">
    <text evidence="2">The sequence shown here is derived from an EMBL/GenBank/DDBJ whole genome shotgun (WGS) entry which is preliminary data.</text>
</comment>
<dbReference type="EMBL" id="JACAZE010000002">
    <property type="protein sequence ID" value="KAF7321183.1"/>
    <property type="molecule type" value="Genomic_DNA"/>
</dbReference>